<accession>A0A4Y7I6F8</accession>
<proteinExistence type="predicted"/>
<dbReference type="Proteomes" id="UP000316621">
    <property type="component" value="Chromosome 1"/>
</dbReference>
<keyword evidence="4" id="KW-1185">Reference proteome</keyword>
<evidence type="ECO:0000313" key="3">
    <source>
        <dbReference type="EMBL" id="RZC43656.1"/>
    </source>
</evidence>
<reference evidence="3 4" key="1">
    <citation type="journal article" date="2018" name="Science">
        <title>The opium poppy genome and morphinan production.</title>
        <authorList>
            <person name="Guo L."/>
            <person name="Winzer T."/>
            <person name="Yang X."/>
            <person name="Li Y."/>
            <person name="Ning Z."/>
            <person name="He Z."/>
            <person name="Teodor R."/>
            <person name="Lu Y."/>
            <person name="Bowser T.A."/>
            <person name="Graham I.A."/>
            <person name="Ye K."/>
        </authorList>
    </citation>
    <scope>NUCLEOTIDE SEQUENCE [LARGE SCALE GENOMIC DNA]</scope>
    <source>
        <strain evidence="4">cv. HN1</strain>
        <tissue evidence="3">Leaves</tissue>
    </source>
</reference>
<dbReference type="Gramene" id="RZC43656">
    <property type="protein sequence ID" value="RZC43656"/>
    <property type="gene ID" value="C5167_036609"/>
</dbReference>
<evidence type="ECO:0000256" key="1">
    <source>
        <dbReference type="SAM" id="Coils"/>
    </source>
</evidence>
<feature type="signal peptide" evidence="2">
    <location>
        <begin position="1"/>
        <end position="17"/>
    </location>
</feature>
<keyword evidence="1" id="KW-0175">Coiled coil</keyword>
<dbReference type="AlphaFoldDB" id="A0A4Y7I6F8"/>
<evidence type="ECO:0000256" key="2">
    <source>
        <dbReference type="SAM" id="SignalP"/>
    </source>
</evidence>
<organism evidence="3 4">
    <name type="scientific">Papaver somniferum</name>
    <name type="common">Opium poppy</name>
    <dbReference type="NCBI Taxonomy" id="3469"/>
    <lineage>
        <taxon>Eukaryota</taxon>
        <taxon>Viridiplantae</taxon>
        <taxon>Streptophyta</taxon>
        <taxon>Embryophyta</taxon>
        <taxon>Tracheophyta</taxon>
        <taxon>Spermatophyta</taxon>
        <taxon>Magnoliopsida</taxon>
        <taxon>Ranunculales</taxon>
        <taxon>Papaveraceae</taxon>
        <taxon>Papaveroideae</taxon>
        <taxon>Papaver</taxon>
    </lineage>
</organism>
<dbReference type="EMBL" id="CM010715">
    <property type="protein sequence ID" value="RZC43656.1"/>
    <property type="molecule type" value="Genomic_DNA"/>
</dbReference>
<protein>
    <submittedName>
        <fullName evidence="3">Uncharacterized protein</fullName>
    </submittedName>
</protein>
<evidence type="ECO:0000313" key="4">
    <source>
        <dbReference type="Proteomes" id="UP000316621"/>
    </source>
</evidence>
<keyword evidence="2" id="KW-0732">Signal</keyword>
<feature type="chain" id="PRO_5021424337" evidence="2">
    <location>
        <begin position="18"/>
        <end position="767"/>
    </location>
</feature>
<name>A0A4Y7I6F8_PAPSO</name>
<gene>
    <name evidence="3" type="ORF">C5167_036609</name>
</gene>
<sequence>MLLLCSSLLFLASSALIRVPRKVNFRDKLGSNSKNRIQLLPLSISRVVFVLLVVKFSILPPISFPKQENLSWSTGTAVVCVSPWLETHFFSFLHFNFMIRASTFFSTNPSFFASLLTLMILIQGKIYKITPNLIASLLGLDRPSNPESYPPTNEDELVVSKDEFRNAVYLPEHVNCNGRHPKNEIRVTHLKPIIAVLVKIFQSNILPAVDHHYVTNLNNCLGLSKPQSDDISPPLITDDDASELQLALPKDPPSEFVCLSESIQSLKDTDDISLPLPPPSTVDDNASELPLTPLNDPPREFVCSSESIKSPKDTMEVILSLVEQQHEEFMQQKKMIEHIAHQQHHLQQQHDEEFGQQRKLIDRITTQQDLFELQQQEIIHRIARQDDRFEQQCQEFAQLQKMSDSIATRQDSFELRFDEFNQQQKRIHRLTTQQGRCEQLQQEMGGRIARQDDRFEQQHEEFAQLQKMSDSIATRQDSVEDRCEQQQQEVIDRIARQDDRFEQQRQEFAQIQKMSHSIAAQQDSLELRLEEFNQQRKRIDRLDTRQERCEKQQQEMINRIACQDGHFDQQQQKITDRIARHDDLFDQQCEELARLRKMSGSIATQQDSLELRLKDFKEQRQRIGRLATEQDCCEQQQNQMIDWIACQHHRLEKQFKEFSQLQKMSDCIASKQDRRELPLEEFKQQRKRIDHLAAQQDQCELQNQKMIGGNARKHDSLARRQDHYQAMMQDVQRAEPNQVKHLRMVIVKSYGYARVVKKQLDSYKVGK</sequence>
<feature type="coiled-coil region" evidence="1">
    <location>
        <begin position="522"/>
        <end position="552"/>
    </location>
</feature>